<dbReference type="RefSeq" id="WP_135109142.1">
    <property type="nucleotide sequence ID" value="NZ_SRHY01000005.1"/>
</dbReference>
<evidence type="ECO:0000256" key="4">
    <source>
        <dbReference type="ARBA" id="ARBA00022833"/>
    </source>
</evidence>
<organism evidence="7 8">
    <name type="scientific">Lentibacillus salicampi</name>
    <dbReference type="NCBI Taxonomy" id="175306"/>
    <lineage>
        <taxon>Bacteria</taxon>
        <taxon>Bacillati</taxon>
        <taxon>Bacillota</taxon>
        <taxon>Bacilli</taxon>
        <taxon>Bacillales</taxon>
        <taxon>Bacillaceae</taxon>
        <taxon>Lentibacillus</taxon>
    </lineage>
</organism>
<dbReference type="GO" id="GO:0004089">
    <property type="term" value="F:carbonate dehydratase activity"/>
    <property type="evidence" value="ECO:0007669"/>
    <property type="project" value="UniProtKB-EC"/>
</dbReference>
<dbReference type="Gene3D" id="3.40.1050.10">
    <property type="entry name" value="Carbonic anhydrase"/>
    <property type="match status" value="1"/>
</dbReference>
<gene>
    <name evidence="7" type="ORF">E4U82_05840</name>
</gene>
<evidence type="ECO:0000256" key="2">
    <source>
        <dbReference type="ARBA" id="ARBA00012925"/>
    </source>
</evidence>
<proteinExistence type="inferred from homology"/>
<evidence type="ECO:0000256" key="1">
    <source>
        <dbReference type="ARBA" id="ARBA00006217"/>
    </source>
</evidence>
<dbReference type="SUPFAM" id="SSF53056">
    <property type="entry name" value="beta-carbonic anhydrase, cab"/>
    <property type="match status" value="1"/>
</dbReference>
<evidence type="ECO:0000313" key="7">
    <source>
        <dbReference type="EMBL" id="TFJ93481.1"/>
    </source>
</evidence>
<keyword evidence="3 6" id="KW-0479">Metal-binding</keyword>
<accession>A0A4Y9AGH5</accession>
<dbReference type="AlphaFoldDB" id="A0A4Y9AGH5"/>
<dbReference type="Proteomes" id="UP000298484">
    <property type="component" value="Unassembled WGS sequence"/>
</dbReference>
<comment type="similarity">
    <text evidence="1">Belongs to the beta-class carbonic anhydrase family.</text>
</comment>
<evidence type="ECO:0000256" key="3">
    <source>
        <dbReference type="ARBA" id="ARBA00022723"/>
    </source>
</evidence>
<name>A0A4Y9AGH5_9BACI</name>
<feature type="binding site" evidence="6">
    <location>
        <position position="98"/>
    </location>
    <ligand>
        <name>Zn(2+)</name>
        <dbReference type="ChEBI" id="CHEBI:29105"/>
    </ligand>
</feature>
<dbReference type="EC" id="4.2.1.1" evidence="2"/>
<comment type="caution">
    <text evidence="7">The sequence shown here is derived from an EMBL/GenBank/DDBJ whole genome shotgun (WGS) entry which is preliminary data.</text>
</comment>
<dbReference type="OrthoDB" id="9792260at2"/>
<feature type="binding site" evidence="6">
    <location>
        <position position="37"/>
    </location>
    <ligand>
        <name>Zn(2+)</name>
        <dbReference type="ChEBI" id="CHEBI:29105"/>
    </ligand>
</feature>
<keyword evidence="4 6" id="KW-0862">Zinc</keyword>
<feature type="binding site" evidence="6">
    <location>
        <position position="39"/>
    </location>
    <ligand>
        <name>Zn(2+)</name>
        <dbReference type="ChEBI" id="CHEBI:29105"/>
    </ligand>
</feature>
<evidence type="ECO:0000256" key="6">
    <source>
        <dbReference type="PIRSR" id="PIRSR601765-1"/>
    </source>
</evidence>
<evidence type="ECO:0000313" key="8">
    <source>
        <dbReference type="Proteomes" id="UP000298484"/>
    </source>
</evidence>
<dbReference type="PANTHER" id="PTHR43175:SF3">
    <property type="entry name" value="CARBON DISULFIDE HYDROLASE"/>
    <property type="match status" value="1"/>
</dbReference>
<dbReference type="EMBL" id="SRHY01000005">
    <property type="protein sequence ID" value="TFJ93481.1"/>
    <property type="molecule type" value="Genomic_DNA"/>
</dbReference>
<dbReference type="PANTHER" id="PTHR43175">
    <property type="entry name" value="CARBONIC ANHYDRASE"/>
    <property type="match status" value="1"/>
</dbReference>
<dbReference type="Pfam" id="PF00484">
    <property type="entry name" value="Pro_CA"/>
    <property type="match status" value="1"/>
</dbReference>
<dbReference type="CDD" id="cd03379">
    <property type="entry name" value="beta_CA_cladeD"/>
    <property type="match status" value="1"/>
</dbReference>
<evidence type="ECO:0000256" key="5">
    <source>
        <dbReference type="ARBA" id="ARBA00048348"/>
    </source>
</evidence>
<dbReference type="SMART" id="SM00947">
    <property type="entry name" value="Pro_CA"/>
    <property type="match status" value="1"/>
</dbReference>
<reference evidence="7 8" key="1">
    <citation type="submission" date="2019-03" db="EMBL/GenBank/DDBJ databases">
        <title>Genome sequence of Lentibacillus salicampi ATCC BAA-719.</title>
        <authorList>
            <person name="Maclea K.S."/>
            <person name="Simoes Junior M."/>
        </authorList>
    </citation>
    <scope>NUCLEOTIDE SEQUENCE [LARGE SCALE GENOMIC DNA]</scope>
    <source>
        <strain evidence="7 8">ATCC BAA-719</strain>
    </source>
</reference>
<comment type="cofactor">
    <cofactor evidence="6">
        <name>Zn(2+)</name>
        <dbReference type="ChEBI" id="CHEBI:29105"/>
    </cofactor>
    <text evidence="6">Binds 1 zinc ion per subunit.</text>
</comment>
<dbReference type="GO" id="GO:0008270">
    <property type="term" value="F:zinc ion binding"/>
    <property type="evidence" value="ECO:0007669"/>
    <property type="project" value="InterPro"/>
</dbReference>
<dbReference type="InterPro" id="IPR001765">
    <property type="entry name" value="Carbonic_anhydrase"/>
</dbReference>
<keyword evidence="8" id="KW-1185">Reference proteome</keyword>
<protein>
    <recommendedName>
        <fullName evidence="2">carbonic anhydrase</fullName>
        <ecNumber evidence="2">4.2.1.1</ecNumber>
    </recommendedName>
</protein>
<sequence length="184" mass="20673">MNLDDLLAFNKRFVQDQSYESYKTDNIPNKRTVIFTCMDTRLVELLPKALNISNGDVKMVKNAGAILRDPFDSVMKSILVAIYELKAEQVMVIGHHDCGMSHMNSDAFKQKLLQNDIPEETLHTLTHAGVDLEQEFSGFNTVEDAVKGSVSVVRNHPLLPSYVRVHGLVINPETGKMDLVTKEE</sequence>
<feature type="binding site" evidence="6">
    <location>
        <position position="95"/>
    </location>
    <ligand>
        <name>Zn(2+)</name>
        <dbReference type="ChEBI" id="CHEBI:29105"/>
    </ligand>
</feature>
<comment type="catalytic activity">
    <reaction evidence="5">
        <text>hydrogencarbonate + H(+) = CO2 + H2O</text>
        <dbReference type="Rhea" id="RHEA:10748"/>
        <dbReference type="ChEBI" id="CHEBI:15377"/>
        <dbReference type="ChEBI" id="CHEBI:15378"/>
        <dbReference type="ChEBI" id="CHEBI:16526"/>
        <dbReference type="ChEBI" id="CHEBI:17544"/>
        <dbReference type="EC" id="4.2.1.1"/>
    </reaction>
</comment>
<dbReference type="InterPro" id="IPR036874">
    <property type="entry name" value="Carbonic_anhydrase_sf"/>
</dbReference>